<reference evidence="5 6" key="1">
    <citation type="submission" date="2018-01" db="EMBL/GenBank/DDBJ databases">
        <title>Denitrification phenotypes of diverse strains of Pseudomonas stutzeri.</title>
        <authorList>
            <person name="Milligan D.A."/>
            <person name="Bergaust L."/>
            <person name="Bakken L.R."/>
            <person name="Frostegard A."/>
        </authorList>
    </citation>
    <scope>NUCLEOTIDE SEQUENCE [LARGE SCALE GENOMIC DNA]</scope>
    <source>
        <strain evidence="5 6">24a75</strain>
    </source>
</reference>
<proteinExistence type="inferred from homology"/>
<dbReference type="PANTHER" id="PTHR44942">
    <property type="entry name" value="METHYLTRANSF_11 DOMAIN-CONTAINING PROTEIN"/>
    <property type="match status" value="1"/>
</dbReference>
<dbReference type="AlphaFoldDB" id="A0A2N8SVI2"/>
<dbReference type="PANTHER" id="PTHR44942:SF4">
    <property type="entry name" value="METHYLTRANSFERASE TYPE 11 DOMAIN-CONTAINING PROTEIN"/>
    <property type="match status" value="1"/>
</dbReference>
<keyword evidence="2 5" id="KW-0489">Methyltransferase</keyword>
<organism evidence="5 6">
    <name type="scientific">Stutzerimonas stutzeri</name>
    <name type="common">Pseudomonas stutzeri</name>
    <dbReference type="NCBI Taxonomy" id="316"/>
    <lineage>
        <taxon>Bacteria</taxon>
        <taxon>Pseudomonadati</taxon>
        <taxon>Pseudomonadota</taxon>
        <taxon>Gammaproteobacteria</taxon>
        <taxon>Pseudomonadales</taxon>
        <taxon>Pseudomonadaceae</taxon>
        <taxon>Stutzerimonas</taxon>
    </lineage>
</organism>
<evidence type="ECO:0000313" key="6">
    <source>
        <dbReference type="Proteomes" id="UP000236023"/>
    </source>
</evidence>
<dbReference type="Proteomes" id="UP000236023">
    <property type="component" value="Unassembled WGS sequence"/>
</dbReference>
<gene>
    <name evidence="5" type="ORF">CXK94_18585</name>
</gene>
<sequence length="261" mass="29338">MSASEPRAPRPASDSVQLFSAHSDDYARFRPTYPEPLFAWLAHQCTSTDLALDLAAGNGQASLPLTRHFRQVLACDASPQQLSAERCWPGVQRFVAEAEQLPLKPAQLDLLVVAQALHWFATPEFFAQARLALKPDGLFCAWCYSLLQITPALDDIIQQLYATTLAGYWPDGRASVDAGYRDIQLPFAGIETPAFALEAQWNLHQLTGYLRTWSAVKKWQRVNGEDPVARLEPQLAAAWGQPDRQRRIRWPLHFLTGYPNR</sequence>
<protein>
    <submittedName>
        <fullName evidence="5">Class I SAM-dependent methyltransferase</fullName>
    </submittedName>
</protein>
<dbReference type="GO" id="GO:0032259">
    <property type="term" value="P:methylation"/>
    <property type="evidence" value="ECO:0007669"/>
    <property type="project" value="UniProtKB-KW"/>
</dbReference>
<dbReference type="InterPro" id="IPR051052">
    <property type="entry name" value="Diverse_substrate_MTase"/>
</dbReference>
<dbReference type="SUPFAM" id="SSF53335">
    <property type="entry name" value="S-adenosyl-L-methionine-dependent methyltransferases"/>
    <property type="match status" value="1"/>
</dbReference>
<accession>A0A2N8SVI2</accession>
<evidence type="ECO:0000256" key="2">
    <source>
        <dbReference type="ARBA" id="ARBA00022603"/>
    </source>
</evidence>
<evidence type="ECO:0000256" key="3">
    <source>
        <dbReference type="ARBA" id="ARBA00022679"/>
    </source>
</evidence>
<dbReference type="InterPro" id="IPR013216">
    <property type="entry name" value="Methyltransf_11"/>
</dbReference>
<comment type="similarity">
    <text evidence="1">Belongs to the methyltransferase superfamily.</text>
</comment>
<dbReference type="CDD" id="cd02440">
    <property type="entry name" value="AdoMet_MTases"/>
    <property type="match status" value="1"/>
</dbReference>
<dbReference type="Gene3D" id="3.40.50.150">
    <property type="entry name" value="Vaccinia Virus protein VP39"/>
    <property type="match status" value="1"/>
</dbReference>
<feature type="domain" description="Methyltransferase type 11" evidence="4">
    <location>
        <begin position="52"/>
        <end position="140"/>
    </location>
</feature>
<dbReference type="GO" id="GO:0008757">
    <property type="term" value="F:S-adenosylmethionine-dependent methyltransferase activity"/>
    <property type="evidence" value="ECO:0007669"/>
    <property type="project" value="InterPro"/>
</dbReference>
<name>A0A2N8SVI2_STUST</name>
<keyword evidence="3 5" id="KW-0808">Transferase</keyword>
<dbReference type="EMBL" id="POUT01000012">
    <property type="protein sequence ID" value="PNG06505.1"/>
    <property type="molecule type" value="Genomic_DNA"/>
</dbReference>
<evidence type="ECO:0000313" key="5">
    <source>
        <dbReference type="EMBL" id="PNG06505.1"/>
    </source>
</evidence>
<dbReference type="RefSeq" id="WP_102895413.1">
    <property type="nucleotide sequence ID" value="NZ_JAMOHU010000044.1"/>
</dbReference>
<comment type="caution">
    <text evidence="5">The sequence shown here is derived from an EMBL/GenBank/DDBJ whole genome shotgun (WGS) entry which is preliminary data.</text>
</comment>
<dbReference type="Pfam" id="PF08241">
    <property type="entry name" value="Methyltransf_11"/>
    <property type="match status" value="1"/>
</dbReference>
<dbReference type="InterPro" id="IPR029063">
    <property type="entry name" value="SAM-dependent_MTases_sf"/>
</dbReference>
<evidence type="ECO:0000256" key="1">
    <source>
        <dbReference type="ARBA" id="ARBA00008361"/>
    </source>
</evidence>
<evidence type="ECO:0000259" key="4">
    <source>
        <dbReference type="Pfam" id="PF08241"/>
    </source>
</evidence>